<name>A0A381YF86_9ZZZZ</name>
<dbReference type="GO" id="GO:0008168">
    <property type="term" value="F:methyltransferase activity"/>
    <property type="evidence" value="ECO:0007669"/>
    <property type="project" value="UniProtKB-KW"/>
</dbReference>
<evidence type="ECO:0000256" key="2">
    <source>
        <dbReference type="ARBA" id="ARBA00022679"/>
    </source>
</evidence>
<dbReference type="EMBL" id="UINC01018006">
    <property type="protein sequence ID" value="SVA75221.1"/>
    <property type="molecule type" value="Genomic_DNA"/>
</dbReference>
<dbReference type="Pfam" id="PF13649">
    <property type="entry name" value="Methyltransf_25"/>
    <property type="match status" value="1"/>
</dbReference>
<feature type="non-terminal residue" evidence="4">
    <location>
        <position position="170"/>
    </location>
</feature>
<keyword evidence="2" id="KW-0808">Transferase</keyword>
<dbReference type="GO" id="GO:0032259">
    <property type="term" value="P:methylation"/>
    <property type="evidence" value="ECO:0007669"/>
    <property type="project" value="UniProtKB-KW"/>
</dbReference>
<feature type="non-terminal residue" evidence="4">
    <location>
        <position position="1"/>
    </location>
</feature>
<reference evidence="4" key="1">
    <citation type="submission" date="2018-05" db="EMBL/GenBank/DDBJ databases">
        <authorList>
            <person name="Lanie J.A."/>
            <person name="Ng W.-L."/>
            <person name="Kazmierczak K.M."/>
            <person name="Andrzejewski T.M."/>
            <person name="Davidsen T.M."/>
            <person name="Wayne K.J."/>
            <person name="Tettelin H."/>
            <person name="Glass J.I."/>
            <person name="Rusch D."/>
            <person name="Podicherti R."/>
            <person name="Tsui H.-C.T."/>
            <person name="Winkler M.E."/>
        </authorList>
    </citation>
    <scope>NUCLEOTIDE SEQUENCE</scope>
</reference>
<evidence type="ECO:0000313" key="4">
    <source>
        <dbReference type="EMBL" id="SVA75221.1"/>
    </source>
</evidence>
<dbReference type="InterPro" id="IPR041698">
    <property type="entry name" value="Methyltransf_25"/>
</dbReference>
<protein>
    <recommendedName>
        <fullName evidence="3">Methyltransferase domain-containing protein</fullName>
    </recommendedName>
</protein>
<dbReference type="CDD" id="cd02440">
    <property type="entry name" value="AdoMet_MTases"/>
    <property type="match status" value="1"/>
</dbReference>
<evidence type="ECO:0000256" key="1">
    <source>
        <dbReference type="ARBA" id="ARBA00022603"/>
    </source>
</evidence>
<dbReference type="SUPFAM" id="SSF53335">
    <property type="entry name" value="S-adenosyl-L-methionine-dependent methyltransferases"/>
    <property type="match status" value="1"/>
</dbReference>
<dbReference type="AlphaFoldDB" id="A0A381YF86"/>
<dbReference type="InterPro" id="IPR029063">
    <property type="entry name" value="SAM-dependent_MTases_sf"/>
</dbReference>
<organism evidence="4">
    <name type="scientific">marine metagenome</name>
    <dbReference type="NCBI Taxonomy" id="408172"/>
    <lineage>
        <taxon>unclassified sequences</taxon>
        <taxon>metagenomes</taxon>
        <taxon>ecological metagenomes</taxon>
    </lineage>
</organism>
<dbReference type="PANTHER" id="PTHR43861:SF1">
    <property type="entry name" value="TRANS-ACONITATE 2-METHYLTRANSFERASE"/>
    <property type="match status" value="1"/>
</dbReference>
<dbReference type="PANTHER" id="PTHR43861">
    <property type="entry name" value="TRANS-ACONITATE 2-METHYLTRANSFERASE-RELATED"/>
    <property type="match status" value="1"/>
</dbReference>
<keyword evidence="1" id="KW-0489">Methyltransferase</keyword>
<gene>
    <name evidence="4" type="ORF">METZ01_LOCUS128075</name>
</gene>
<accession>A0A381YF86</accession>
<sequence>MDQDLQASMIEYYTHRASVFDKKYKGNRQLSILDPRTNEHEVKILSETVKASCDGVLLDMACGTAFWLPHYAGNCSHITLFDQSEEMLSHARDRADSLGIINQTDLVLGDALSYQFRENRFDTVLVAFLISHFTEDQETRFFQILRSIVKPNGKILILDSVWNDAYANTH</sequence>
<proteinExistence type="predicted"/>
<evidence type="ECO:0000259" key="3">
    <source>
        <dbReference type="Pfam" id="PF13649"/>
    </source>
</evidence>
<feature type="domain" description="Methyltransferase" evidence="3">
    <location>
        <begin position="58"/>
        <end position="153"/>
    </location>
</feature>
<dbReference type="Gene3D" id="3.40.50.150">
    <property type="entry name" value="Vaccinia Virus protein VP39"/>
    <property type="match status" value="1"/>
</dbReference>